<dbReference type="Proteomes" id="UP000253034">
    <property type="component" value="Unassembled WGS sequence"/>
</dbReference>
<evidence type="ECO:0000313" key="3">
    <source>
        <dbReference type="EMBL" id="RCX07882.1"/>
    </source>
</evidence>
<evidence type="ECO:0000256" key="2">
    <source>
        <dbReference type="SAM" id="SignalP"/>
    </source>
</evidence>
<keyword evidence="2" id="KW-0732">Signal</keyword>
<keyword evidence="1" id="KW-1133">Transmembrane helix</keyword>
<dbReference type="EMBL" id="QPJT01000047">
    <property type="protein sequence ID" value="RCX07882.1"/>
    <property type="molecule type" value="Genomic_DNA"/>
</dbReference>
<dbReference type="RefSeq" id="WP_114300313.1">
    <property type="nucleotide sequence ID" value="NZ_QPJT01000047.1"/>
</dbReference>
<feature type="signal peptide" evidence="2">
    <location>
        <begin position="1"/>
        <end position="29"/>
    </location>
</feature>
<keyword evidence="1" id="KW-0472">Membrane</keyword>
<name>A0A369AEV3_9FIRM</name>
<proteinExistence type="predicted"/>
<keyword evidence="4" id="KW-1185">Reference proteome</keyword>
<accession>A0A369AEV3</accession>
<keyword evidence="1" id="KW-0812">Transmembrane</keyword>
<gene>
    <name evidence="3" type="ORF">DFR58_1472</name>
</gene>
<sequence length="152" mass="16809">MRNILKGRKLLLFVGIMITLALYAVPAFAADSIWDELETYTSDPALQKEAAQTVAPVIRFAFFIFAVLATLGAVIVAFRILIQALKVRKGKESFEKRWILETAAVLLIFIIIGSGTWVQFFKTGQKLIVEPATDIIIKEYDGNSPAASTTTK</sequence>
<organism evidence="3 4">
    <name type="scientific">Anaerobacterium chartisolvens</name>
    <dbReference type="NCBI Taxonomy" id="1297424"/>
    <lineage>
        <taxon>Bacteria</taxon>
        <taxon>Bacillati</taxon>
        <taxon>Bacillota</taxon>
        <taxon>Clostridia</taxon>
        <taxon>Eubacteriales</taxon>
        <taxon>Oscillospiraceae</taxon>
        <taxon>Anaerobacterium</taxon>
    </lineage>
</organism>
<feature type="transmembrane region" description="Helical" evidence="1">
    <location>
        <begin position="98"/>
        <end position="120"/>
    </location>
</feature>
<protein>
    <submittedName>
        <fullName evidence="3">Uncharacterized protein</fullName>
    </submittedName>
</protein>
<comment type="caution">
    <text evidence="3">The sequence shown here is derived from an EMBL/GenBank/DDBJ whole genome shotgun (WGS) entry which is preliminary data.</text>
</comment>
<reference evidence="3 4" key="1">
    <citation type="submission" date="2018-07" db="EMBL/GenBank/DDBJ databases">
        <title>Genomic Encyclopedia of Type Strains, Phase IV (KMG-IV): sequencing the most valuable type-strain genomes for metagenomic binning, comparative biology and taxonomic classification.</title>
        <authorList>
            <person name="Goeker M."/>
        </authorList>
    </citation>
    <scope>NUCLEOTIDE SEQUENCE [LARGE SCALE GENOMIC DNA]</scope>
    <source>
        <strain evidence="3 4">DSM 27016</strain>
    </source>
</reference>
<feature type="chain" id="PRO_5016611995" evidence="2">
    <location>
        <begin position="30"/>
        <end position="152"/>
    </location>
</feature>
<feature type="transmembrane region" description="Helical" evidence="1">
    <location>
        <begin position="53"/>
        <end position="78"/>
    </location>
</feature>
<dbReference type="AlphaFoldDB" id="A0A369AEV3"/>
<evidence type="ECO:0000256" key="1">
    <source>
        <dbReference type="SAM" id="Phobius"/>
    </source>
</evidence>
<evidence type="ECO:0000313" key="4">
    <source>
        <dbReference type="Proteomes" id="UP000253034"/>
    </source>
</evidence>